<protein>
    <recommendedName>
        <fullName evidence="1">Zinc-ribbon domain-containing protein</fullName>
    </recommendedName>
</protein>
<dbReference type="Pfam" id="PF13240">
    <property type="entry name" value="Zn_Ribbon_1"/>
    <property type="match status" value="1"/>
</dbReference>
<gene>
    <name evidence="2" type="ORF">LSJ_3002</name>
</gene>
<keyword evidence="2" id="KW-0614">Plasmid</keyword>
<feature type="domain" description="Zinc-ribbon" evidence="1">
    <location>
        <begin position="16"/>
        <end position="38"/>
    </location>
</feature>
<organism evidence="2 3">
    <name type="scientific">Ligilactobacillus salivarius</name>
    <dbReference type="NCBI Taxonomy" id="1624"/>
    <lineage>
        <taxon>Bacteria</taxon>
        <taxon>Bacillati</taxon>
        <taxon>Bacillota</taxon>
        <taxon>Bacilli</taxon>
        <taxon>Lactobacillales</taxon>
        <taxon>Lactobacillaceae</taxon>
        <taxon>Ligilactobacillus</taxon>
    </lineage>
</organism>
<evidence type="ECO:0000313" key="2">
    <source>
        <dbReference type="EMBL" id="AIR11622.1"/>
    </source>
</evidence>
<dbReference type="KEGG" id="lsj:LSJ_3002"/>
<dbReference type="EMBL" id="CP007648">
    <property type="protein sequence ID" value="AIR11622.1"/>
    <property type="molecule type" value="Genomic_DNA"/>
</dbReference>
<evidence type="ECO:0000313" key="3">
    <source>
        <dbReference type="Proteomes" id="UP000029488"/>
    </source>
</evidence>
<dbReference type="AlphaFoldDB" id="A0A089RYS7"/>
<name>A0A089RYS7_9LACO</name>
<evidence type="ECO:0000259" key="1">
    <source>
        <dbReference type="Pfam" id="PF13240"/>
    </source>
</evidence>
<accession>A0A089RYS7</accession>
<reference evidence="2 3" key="1">
    <citation type="journal article" date="2014" name="BMC Genomics">
        <title>Unusual genome complexity in Lactobacillus salivarius JCM1046.</title>
        <authorList>
            <person name="Raftis E.J."/>
            <person name="Forde B.M."/>
            <person name="Claesson M.J."/>
            <person name="O'Toole P.W."/>
        </authorList>
    </citation>
    <scope>NUCLEOTIDE SEQUENCE [LARGE SCALE GENOMIC DNA]</scope>
    <source>
        <strain evidence="2 3">JCM1046</strain>
        <plasmid evidence="2 3">pMP1046B</plasmid>
    </source>
</reference>
<geneLocation type="plasmid" evidence="2 3">
    <name>pMP1046B</name>
</geneLocation>
<dbReference type="InterPro" id="IPR026870">
    <property type="entry name" value="Zinc_ribbon_dom"/>
</dbReference>
<dbReference type="Proteomes" id="UP000029488">
    <property type="component" value="Plasmid pMP1046B"/>
</dbReference>
<proteinExistence type="predicted"/>
<sequence length="149" mass="17222">MYTFTQKLDRSDFIVYCQTCGAINREDAKFCFKCGDKLEKGIEPNRIVIPADVQPQHGDDEDIEAIELEYIKKSLNSGSGTKNQQCGFRINKDIRERMDTLKNITRLKFDYQVADYLLDFHRRHATPRQLGLYAAYDSIKSNDVATDNE</sequence>